<organism evidence="2 3">
    <name type="scientific">Lactococcus lactis</name>
    <dbReference type="NCBI Taxonomy" id="1358"/>
    <lineage>
        <taxon>Bacteria</taxon>
        <taxon>Bacillati</taxon>
        <taxon>Bacillota</taxon>
        <taxon>Bacilli</taxon>
        <taxon>Lactobacillales</taxon>
        <taxon>Streptococcaceae</taxon>
        <taxon>Lactococcus</taxon>
    </lineage>
</organism>
<comment type="caution">
    <text evidence="2">The sequence shown here is derived from an EMBL/GenBank/DDBJ whole genome shotgun (WGS) entry which is preliminary data.</text>
</comment>
<dbReference type="RefSeq" id="WP_098393122.1">
    <property type="nucleotide sequence ID" value="NZ_JAOWLS010000002.1"/>
</dbReference>
<protein>
    <recommendedName>
        <fullName evidence="1">HNH endonuclease 5 domain-containing protein</fullName>
    </recommendedName>
</protein>
<reference evidence="2" key="2">
    <citation type="journal article" date="2018" name="Food Control">
        <title>Characterization of Lactococcus lactis isolates from herbs, fruits and vegetables for use as biopreservatives against Listeria monocytogenes in cheese.</title>
        <authorList>
            <person name="Ho V."/>
            <person name="Lo R."/>
            <person name="Bansal N."/>
            <person name="Turner M.S."/>
        </authorList>
    </citation>
    <scope>NUCLEOTIDE SEQUENCE</scope>
    <source>
        <strain evidence="2">537</strain>
    </source>
</reference>
<name>A0AAP8E3N9_9LACT</name>
<dbReference type="AlphaFoldDB" id="A0AAP8E3N9"/>
<dbReference type="EMBL" id="MTJS01000001">
    <property type="protein sequence ID" value="PFG90275.1"/>
    <property type="molecule type" value="Genomic_DNA"/>
</dbReference>
<evidence type="ECO:0000313" key="3">
    <source>
        <dbReference type="Proteomes" id="UP000225275"/>
    </source>
</evidence>
<reference evidence="2" key="1">
    <citation type="submission" date="2017-01" db="EMBL/GenBank/DDBJ databases">
        <authorList>
            <person name="Lo R."/>
        </authorList>
    </citation>
    <scope>NUCLEOTIDE SEQUENCE</scope>
    <source>
        <strain evidence="2">537</strain>
    </source>
</reference>
<proteinExistence type="predicted"/>
<gene>
    <name evidence="2" type="ORF">BW154_01485</name>
</gene>
<feature type="domain" description="HNH endonuclease 5" evidence="1">
    <location>
        <begin position="3"/>
        <end position="55"/>
    </location>
</feature>
<evidence type="ECO:0000259" key="1">
    <source>
        <dbReference type="Pfam" id="PF14279"/>
    </source>
</evidence>
<dbReference type="Proteomes" id="UP000225275">
    <property type="component" value="Unassembled WGS sequence"/>
</dbReference>
<evidence type="ECO:0000313" key="2">
    <source>
        <dbReference type="EMBL" id="PFG90275.1"/>
    </source>
</evidence>
<sequence length="273" mass="32152">MKCIFCKKDNTHTKSVEHIIPESLGNYTFILPKGMVCDKCNHYFSIKIEKPFLEQDTIKKLRFTEGIPNKRGKVPPLPIIMPHANNAILKKRITSKGKLESHIFYIPKSNPEIPESKANFLIIPHYSQEIDFKNINQVAKFIAKIAVESLALRFSKTEESYNYFLNNSDFNSIINYVRFGTPQNWKVHIRRIYDSSKKWSDEREENFQIVHESDFLFVDDQIKPKDDEYFYEELFFVVVLWGIEFAINICGPEIDGYINWLKNNDYKSPLYTE</sequence>
<dbReference type="Pfam" id="PF14279">
    <property type="entry name" value="HNH_5"/>
    <property type="match status" value="1"/>
</dbReference>
<dbReference type="InterPro" id="IPR029471">
    <property type="entry name" value="HNH_5"/>
</dbReference>
<accession>A0AAP8E3N9</accession>